<dbReference type="GO" id="GO:0016757">
    <property type="term" value="F:glycosyltransferase activity"/>
    <property type="evidence" value="ECO:0007669"/>
    <property type="project" value="UniProtKB-KW"/>
</dbReference>
<organism evidence="1 2">
    <name type="scientific">Sedimentitalea xiamensis</name>
    <dbReference type="NCBI Taxonomy" id="3050037"/>
    <lineage>
        <taxon>Bacteria</taxon>
        <taxon>Pseudomonadati</taxon>
        <taxon>Pseudomonadota</taxon>
        <taxon>Alphaproteobacteria</taxon>
        <taxon>Rhodobacterales</taxon>
        <taxon>Paracoccaceae</taxon>
        <taxon>Sedimentitalea</taxon>
    </lineage>
</organism>
<sequence>MIDLSDLRRRYRRRLHRKRLLWRAFRKRRELRIVSDRRGAIAAKDVLALSVMRNEHLRLPFFLEHYRKLGVGHFLIVDNGSTDGTGELLSAQPDVTVWRTEASYRAARFGMDWLNWLLRRHARGRWAVVADADELLIYPDWDNRDLRSLTGWLDRRGIESMGAMMLELYPRGRPGTHCYRAGQDPTEIAGWFDAHGYWAQRKPNFQNVCLKGGVRARCFFAEDPDRAPFLNKVPLVRWRATTAYVNSTHMLLPVALNRLHGTAGADRPSGLLLHTKFLPDAPARAETEKRRQEHFTDAGYYDVYYDAVSRDPDLWEAESTRYEGWRQLVDLGLMERGPW</sequence>
<name>A0ABT7F9D9_9RHOB</name>
<accession>A0ABT7F9D9</accession>
<dbReference type="Gene3D" id="3.90.550.10">
    <property type="entry name" value="Spore Coat Polysaccharide Biosynthesis Protein SpsA, Chain A"/>
    <property type="match status" value="1"/>
</dbReference>
<keyword evidence="1" id="KW-0808">Transferase</keyword>
<dbReference type="EMBL" id="JASNJE010000001">
    <property type="protein sequence ID" value="MDK3071716.1"/>
    <property type="molecule type" value="Genomic_DNA"/>
</dbReference>
<dbReference type="RefSeq" id="WP_284483667.1">
    <property type="nucleotide sequence ID" value="NZ_JASNJE010000001.1"/>
</dbReference>
<proteinExistence type="predicted"/>
<dbReference type="SUPFAM" id="SSF53448">
    <property type="entry name" value="Nucleotide-diphospho-sugar transferases"/>
    <property type="match status" value="1"/>
</dbReference>
<gene>
    <name evidence="1" type="ORF">QO034_01210</name>
</gene>
<dbReference type="CDD" id="cd00761">
    <property type="entry name" value="Glyco_tranf_GTA_type"/>
    <property type="match status" value="1"/>
</dbReference>
<keyword evidence="1" id="KW-0328">Glycosyltransferase</keyword>
<dbReference type="Pfam" id="PF13704">
    <property type="entry name" value="Glyco_tranf_2_4"/>
    <property type="match status" value="1"/>
</dbReference>
<reference evidence="1 2" key="1">
    <citation type="submission" date="2023-05" db="EMBL/GenBank/DDBJ databases">
        <title>Sedimentitalea sp. nov. JM2-8.</title>
        <authorList>
            <person name="Huang J."/>
        </authorList>
    </citation>
    <scope>NUCLEOTIDE SEQUENCE [LARGE SCALE GENOMIC DNA]</scope>
    <source>
        <strain evidence="1 2">JM2-8</strain>
    </source>
</reference>
<dbReference type="EC" id="2.4.-.-" evidence="1"/>
<evidence type="ECO:0000313" key="1">
    <source>
        <dbReference type="EMBL" id="MDK3071716.1"/>
    </source>
</evidence>
<comment type="caution">
    <text evidence="1">The sequence shown here is derived from an EMBL/GenBank/DDBJ whole genome shotgun (WGS) entry which is preliminary data.</text>
</comment>
<keyword evidence="2" id="KW-1185">Reference proteome</keyword>
<protein>
    <submittedName>
        <fullName evidence="1">Glycosyltransferase family 2 protein</fullName>
        <ecNumber evidence="1">2.4.-.-</ecNumber>
    </submittedName>
</protein>
<evidence type="ECO:0000313" key="2">
    <source>
        <dbReference type="Proteomes" id="UP001227126"/>
    </source>
</evidence>
<dbReference type="InterPro" id="IPR029044">
    <property type="entry name" value="Nucleotide-diphossugar_trans"/>
</dbReference>
<dbReference type="Proteomes" id="UP001227126">
    <property type="component" value="Unassembled WGS sequence"/>
</dbReference>